<evidence type="ECO:0000256" key="11">
    <source>
        <dbReference type="PIRSR" id="PIRSR000346-1"/>
    </source>
</evidence>
<evidence type="ECO:0000313" key="12">
    <source>
        <dbReference type="EMBL" id="MBK0369696.1"/>
    </source>
</evidence>
<dbReference type="PANTHER" id="PTHR31155">
    <property type="entry name" value="ACYL- ACYL-CARRIER-PROTEIN DESATURASE-RELATED"/>
    <property type="match status" value="1"/>
</dbReference>
<keyword evidence="9" id="KW-0443">Lipid metabolism</keyword>
<dbReference type="Proteomes" id="UP000609172">
    <property type="component" value="Unassembled WGS sequence"/>
</dbReference>
<dbReference type="GO" id="GO:0045300">
    <property type="term" value="F:stearoyl-[ACP] desaturase activity"/>
    <property type="evidence" value="ECO:0007669"/>
    <property type="project" value="InterPro"/>
</dbReference>
<feature type="binding site" evidence="11">
    <location>
        <position position="116"/>
    </location>
    <ligand>
        <name>Fe cation</name>
        <dbReference type="ChEBI" id="CHEBI:24875"/>
        <label>2</label>
    </ligand>
</feature>
<sequence length="333" mass="38888">MSIKNIRLEVMQFLEKNVDSFVEQFLIPVEKIWQPSDFLPDSQSENFFEDVKELREIAKELPYDFWVTLVGDTITEEALPTYESWLMDVEGINQTEDPANGGNGWAKWVKQWTGEENRHGDLLNKYLYLSGRVNMREIEMTTQHLINDGFDIGTGTDPYKNFVYTSFQELATYVSHNRVSQIAKKFGDKKLSKMCKMIAGDEMRHHHAYSEFVTRIFQVDPSEMMLAFQYMMKQKIVMPAHFLRESGQKISSAFEQFSDSAQRIGVYTSNDYVDILQKLIEKWEIDKVTNLTDEAEKARDYLMKLPARMARISERIVIPAESHIFKWVEPAKL</sequence>
<organism evidence="12 13">
    <name type="scientific">Flavobacterium agrisoli</name>
    <dbReference type="NCBI Taxonomy" id="2793066"/>
    <lineage>
        <taxon>Bacteria</taxon>
        <taxon>Pseudomonadati</taxon>
        <taxon>Bacteroidota</taxon>
        <taxon>Flavobacteriia</taxon>
        <taxon>Flavobacteriales</taxon>
        <taxon>Flavobacteriaceae</taxon>
        <taxon>Flavobacterium</taxon>
    </lineage>
</organism>
<keyword evidence="7" id="KW-0560">Oxidoreductase</keyword>
<evidence type="ECO:0000256" key="2">
    <source>
        <dbReference type="ARBA" id="ARBA00008749"/>
    </source>
</evidence>
<evidence type="ECO:0000256" key="7">
    <source>
        <dbReference type="ARBA" id="ARBA00023002"/>
    </source>
</evidence>
<evidence type="ECO:0000256" key="1">
    <source>
        <dbReference type="ARBA" id="ARBA00001954"/>
    </source>
</evidence>
<dbReference type="EMBL" id="JAEHFV010000002">
    <property type="protein sequence ID" value="MBK0369696.1"/>
    <property type="molecule type" value="Genomic_DNA"/>
</dbReference>
<evidence type="ECO:0000313" key="13">
    <source>
        <dbReference type="Proteomes" id="UP000609172"/>
    </source>
</evidence>
<dbReference type="Pfam" id="PF03405">
    <property type="entry name" value="FA_desaturase_2"/>
    <property type="match status" value="1"/>
</dbReference>
<keyword evidence="8 11" id="KW-0408">Iron</keyword>
<gene>
    <name evidence="12" type="ORF">I5M07_07570</name>
</gene>
<dbReference type="SUPFAM" id="SSF47240">
    <property type="entry name" value="Ferritin-like"/>
    <property type="match status" value="1"/>
</dbReference>
<evidence type="ECO:0000256" key="3">
    <source>
        <dbReference type="ARBA" id="ARBA00011738"/>
    </source>
</evidence>
<keyword evidence="13" id="KW-1185">Reference proteome</keyword>
<name>A0A934PNF4_9FLAO</name>
<evidence type="ECO:0000256" key="10">
    <source>
        <dbReference type="ARBA" id="ARBA00023160"/>
    </source>
</evidence>
<reference evidence="12" key="1">
    <citation type="submission" date="2020-12" db="EMBL/GenBank/DDBJ databases">
        <title>Bacterial novel species Flavobacterium sp. SE-1-e isolated from soil.</title>
        <authorList>
            <person name="Jung H.-Y."/>
        </authorList>
    </citation>
    <scope>NUCLEOTIDE SEQUENCE</scope>
    <source>
        <strain evidence="12">SE-1-e</strain>
    </source>
</reference>
<feature type="binding site" evidence="11">
    <location>
        <position position="116"/>
    </location>
    <ligand>
        <name>Fe cation</name>
        <dbReference type="ChEBI" id="CHEBI:24875"/>
        <label>1</label>
    </ligand>
</feature>
<protein>
    <submittedName>
        <fullName evidence="12">Acyl-ACP desaturase</fullName>
    </submittedName>
</protein>
<comment type="caution">
    <text evidence="12">The sequence shown here is derived from an EMBL/GenBank/DDBJ whole genome shotgun (WGS) entry which is preliminary data.</text>
</comment>
<keyword evidence="6" id="KW-0276">Fatty acid metabolism</keyword>
<keyword evidence="4" id="KW-0444">Lipid biosynthesis</keyword>
<dbReference type="CDD" id="cd01050">
    <property type="entry name" value="Acyl_ACP_Desat"/>
    <property type="match status" value="1"/>
</dbReference>
<dbReference type="InterPro" id="IPR012348">
    <property type="entry name" value="RNR-like"/>
</dbReference>
<dbReference type="AlphaFoldDB" id="A0A934PNF4"/>
<keyword evidence="5 11" id="KW-0479">Metal-binding</keyword>
<feature type="binding site" evidence="11">
    <location>
        <position position="202"/>
    </location>
    <ligand>
        <name>Fe cation</name>
        <dbReference type="ChEBI" id="CHEBI:24875"/>
        <label>1</label>
    </ligand>
</feature>
<evidence type="ECO:0000256" key="6">
    <source>
        <dbReference type="ARBA" id="ARBA00022832"/>
    </source>
</evidence>
<dbReference type="PIRSF" id="PIRSF000346">
    <property type="entry name" value="Dlt9_acylACP_des"/>
    <property type="match status" value="1"/>
</dbReference>
<dbReference type="InterPro" id="IPR005067">
    <property type="entry name" value="Fatty_acid_desaturase-2"/>
</dbReference>
<evidence type="ECO:0000256" key="8">
    <source>
        <dbReference type="ARBA" id="ARBA00023004"/>
    </source>
</evidence>
<feature type="binding site" evidence="11">
    <location>
        <position position="76"/>
    </location>
    <ligand>
        <name>Fe cation</name>
        <dbReference type="ChEBI" id="CHEBI:24875"/>
        <label>1</label>
    </ligand>
</feature>
<dbReference type="PANTHER" id="PTHR31155:SF9">
    <property type="entry name" value="STEAROYL-[ACYL-CARRIER-PROTEIN] 9-DESATURASE 7, CHLOROPLASTIC"/>
    <property type="match status" value="1"/>
</dbReference>
<feature type="binding site" evidence="11">
    <location>
        <position position="202"/>
    </location>
    <ligand>
        <name>Fe cation</name>
        <dbReference type="ChEBI" id="CHEBI:24875"/>
        <label>2</label>
    </ligand>
</feature>
<dbReference type="RefSeq" id="WP_200105612.1">
    <property type="nucleotide sequence ID" value="NZ_JAEHFV010000002.1"/>
</dbReference>
<comment type="subunit">
    <text evidence="3">Homodimer.</text>
</comment>
<comment type="similarity">
    <text evidence="2">Belongs to the fatty acid desaturase type 2 family.</text>
</comment>
<evidence type="ECO:0000256" key="4">
    <source>
        <dbReference type="ARBA" id="ARBA00022516"/>
    </source>
</evidence>
<feature type="binding site" evidence="11">
    <location>
        <position position="119"/>
    </location>
    <ligand>
        <name>Fe cation</name>
        <dbReference type="ChEBI" id="CHEBI:24875"/>
        <label>1</label>
    </ligand>
</feature>
<accession>A0A934PNF4</accession>
<keyword evidence="10" id="KW-0275">Fatty acid biosynthesis</keyword>
<proteinExistence type="inferred from homology"/>
<dbReference type="Gene3D" id="1.10.620.20">
    <property type="entry name" value="Ribonucleotide Reductase, subunit A"/>
    <property type="match status" value="1"/>
</dbReference>
<feature type="binding site" evidence="11">
    <location>
        <position position="169"/>
    </location>
    <ligand>
        <name>Fe cation</name>
        <dbReference type="ChEBI" id="CHEBI:24875"/>
        <label>2</label>
    </ligand>
</feature>
<dbReference type="InterPro" id="IPR009078">
    <property type="entry name" value="Ferritin-like_SF"/>
</dbReference>
<comment type="cofactor">
    <cofactor evidence="11">
        <name>Fe cation</name>
        <dbReference type="ChEBI" id="CHEBI:24875"/>
    </cofactor>
    <text evidence="11">Binds 2 iron ions per subunit.</text>
</comment>
<dbReference type="GO" id="GO:0006633">
    <property type="term" value="P:fatty acid biosynthetic process"/>
    <property type="evidence" value="ECO:0007669"/>
    <property type="project" value="UniProtKB-KW"/>
</dbReference>
<comment type="cofactor">
    <cofactor evidence="1">
        <name>Fe(2+)</name>
        <dbReference type="ChEBI" id="CHEBI:29033"/>
    </cofactor>
</comment>
<dbReference type="GO" id="GO:0046872">
    <property type="term" value="F:metal ion binding"/>
    <property type="evidence" value="ECO:0007669"/>
    <property type="project" value="UniProtKB-KW"/>
</dbReference>
<evidence type="ECO:0000256" key="5">
    <source>
        <dbReference type="ARBA" id="ARBA00022723"/>
    </source>
</evidence>
<evidence type="ECO:0000256" key="9">
    <source>
        <dbReference type="ARBA" id="ARBA00023098"/>
    </source>
</evidence>
<feature type="binding site" evidence="11">
    <location>
        <position position="205"/>
    </location>
    <ligand>
        <name>Fe cation</name>
        <dbReference type="ChEBI" id="CHEBI:24875"/>
        <label>2</label>
    </ligand>
</feature>